<evidence type="ECO:0000313" key="4">
    <source>
        <dbReference type="Proteomes" id="UP001308179"/>
    </source>
</evidence>
<feature type="domain" description="Rit1 N-terminal" evidence="2">
    <location>
        <begin position="48"/>
        <end position="134"/>
    </location>
</feature>
<dbReference type="PANTHER" id="PTHR31811">
    <property type="entry name" value="TRNA A64-2'-O-RIBOSYLPHOSPHATE TRANSFERASE"/>
    <property type="match status" value="1"/>
</dbReference>
<dbReference type="InterPro" id="IPR033449">
    <property type="entry name" value="Rit1_N"/>
</dbReference>
<comment type="caution">
    <text evidence="3">The sequence shown here is derived from an EMBL/GenBank/DDBJ whole genome shotgun (WGS) entry which is preliminary data.</text>
</comment>
<protein>
    <submittedName>
        <fullName evidence="3">tRNA A64-2'-O-ribosylphosphate transferase</fullName>
    </submittedName>
</protein>
<keyword evidence="3" id="KW-0808">Transferase</keyword>
<dbReference type="InterPro" id="IPR033421">
    <property type="entry name" value="Rit1_DUSP-like"/>
</dbReference>
<evidence type="ECO:0000259" key="2">
    <source>
        <dbReference type="Pfam" id="PF17184"/>
    </source>
</evidence>
<reference evidence="3 4" key="1">
    <citation type="submission" date="2023-08" db="EMBL/GenBank/DDBJ databases">
        <title>Black Yeasts Isolated from many extreme environments.</title>
        <authorList>
            <person name="Coleine C."/>
            <person name="Stajich J.E."/>
            <person name="Selbmann L."/>
        </authorList>
    </citation>
    <scope>NUCLEOTIDE SEQUENCE [LARGE SCALE GENOMIC DNA]</scope>
    <source>
        <strain evidence="3 4">CCFEE 5386</strain>
    </source>
</reference>
<accession>A0ABR0LC64</accession>
<dbReference type="PIRSF" id="PIRSF007747">
    <property type="entry name" value="Ribosyl_Ptfrase"/>
    <property type="match status" value="1"/>
</dbReference>
<sequence length="442" mass="47764">MSDHHLIHNLNLIMVSHTASGGMPRPLQESDLIFAPAASSLKTALGELKRSHLSITNRLQSIKQDADFVLGVSRAYDLPLVANERCGSWYIPPERKAGSAYFKSTDGHFGEWAFSLRRLNLQVLDVLGQCGGYVAEPEYHRLLTPPDVVSLSEHAQIEARIPEFVRSLRDLDLDVGKLRSTMVRPMLPVWITPGRALNNSSITGTLEHSLVVLATASNCMSGGSHSGSNYVQGAADDSESWALGLGPALFWANSALLMTAPESELPALIEGIVGESAKVTSMRLPTQVKPATSLWIANSAMAEKVYADFDIVICCGVTVNTMLMTALQSSYVHLACSNGKNGSRQLRAELPKLRILASKISQSSRILVACETGKDLAVGVALAILCSLYGSDGRLRLESTGEVSDYVSKTLIKHRLSWIMVCMPDAAPSRATLQSVNAYLMG</sequence>
<feature type="domain" description="Rit1 DUSP-like" evidence="1">
    <location>
        <begin position="331"/>
        <end position="440"/>
    </location>
</feature>
<dbReference type="Proteomes" id="UP001308179">
    <property type="component" value="Unassembled WGS sequence"/>
</dbReference>
<dbReference type="GO" id="GO:0016740">
    <property type="term" value="F:transferase activity"/>
    <property type="evidence" value="ECO:0007669"/>
    <property type="project" value="UniProtKB-KW"/>
</dbReference>
<evidence type="ECO:0000259" key="1">
    <source>
        <dbReference type="Pfam" id="PF04179"/>
    </source>
</evidence>
<keyword evidence="4" id="KW-1185">Reference proteome</keyword>
<organism evidence="3 4">
    <name type="scientific">Rachicladosporium monterosium</name>
    <dbReference type="NCBI Taxonomy" id="1507873"/>
    <lineage>
        <taxon>Eukaryota</taxon>
        <taxon>Fungi</taxon>
        <taxon>Dikarya</taxon>
        <taxon>Ascomycota</taxon>
        <taxon>Pezizomycotina</taxon>
        <taxon>Dothideomycetes</taxon>
        <taxon>Dothideomycetidae</taxon>
        <taxon>Cladosporiales</taxon>
        <taxon>Cladosporiaceae</taxon>
        <taxon>Rachicladosporium</taxon>
    </lineage>
</organism>
<proteinExistence type="predicted"/>
<evidence type="ECO:0000313" key="3">
    <source>
        <dbReference type="EMBL" id="KAK5146655.1"/>
    </source>
</evidence>
<feature type="domain" description="Rit1 N-terminal" evidence="2">
    <location>
        <begin position="140"/>
        <end position="273"/>
    </location>
</feature>
<dbReference type="Pfam" id="PF04179">
    <property type="entry name" value="Init_tRNA_PT"/>
    <property type="match status" value="1"/>
</dbReference>
<gene>
    <name evidence="3" type="primary">RIT1</name>
    <name evidence="3" type="ORF">LTR32_001789</name>
</gene>
<dbReference type="Pfam" id="PF17184">
    <property type="entry name" value="Rit1_C"/>
    <property type="match status" value="2"/>
</dbReference>
<dbReference type="EMBL" id="JAVRRR010000076">
    <property type="protein sequence ID" value="KAK5146655.1"/>
    <property type="molecule type" value="Genomic_DNA"/>
</dbReference>
<dbReference type="PANTHER" id="PTHR31811:SF0">
    <property type="entry name" value="TRNA A64-2'-O-RIBOSYLPHOSPHATE TRANSFERASE"/>
    <property type="match status" value="1"/>
</dbReference>
<dbReference type="InterPro" id="IPR007306">
    <property type="entry name" value="Rit1"/>
</dbReference>
<name>A0ABR0LC64_9PEZI</name>